<evidence type="ECO:0000313" key="4">
    <source>
        <dbReference type="Proteomes" id="UP000507470"/>
    </source>
</evidence>
<dbReference type="CDD" id="cd00037">
    <property type="entry name" value="CLECT"/>
    <property type="match status" value="1"/>
</dbReference>
<dbReference type="InterPro" id="IPR018378">
    <property type="entry name" value="C-type_lectin_CS"/>
</dbReference>
<name>A0A6J8E408_MYTCO</name>
<dbReference type="OrthoDB" id="10050871at2759"/>
<dbReference type="InterPro" id="IPR016187">
    <property type="entry name" value="CTDL_fold"/>
</dbReference>
<evidence type="ECO:0000256" key="1">
    <source>
        <dbReference type="ARBA" id="ARBA00023157"/>
    </source>
</evidence>
<dbReference type="PANTHER" id="PTHR22801">
    <property type="entry name" value="LITHOSTATHINE"/>
    <property type="match status" value="1"/>
</dbReference>
<protein>
    <recommendedName>
        <fullName evidence="2">C-type lectin domain-containing protein</fullName>
    </recommendedName>
</protein>
<sequence>MEQSMLNQCHGGSGVYAISTAISNVQCRKSRRGHYIGFSNRQFTTIGVAITTCCAPGWKKNSGLSGWCFLFSHNQVTWAEAEEICRSFEGYLAEPTNKPIDDYLITETLKTGRKYWLGLSDLEQEGTFLWTTSQTPITSYKNWIPGDPNNANSGEDCVLNNWNRDGKWADGDCEWKEYYICQTE</sequence>
<organism evidence="3 4">
    <name type="scientific">Mytilus coruscus</name>
    <name type="common">Sea mussel</name>
    <dbReference type="NCBI Taxonomy" id="42192"/>
    <lineage>
        <taxon>Eukaryota</taxon>
        <taxon>Metazoa</taxon>
        <taxon>Spiralia</taxon>
        <taxon>Lophotrochozoa</taxon>
        <taxon>Mollusca</taxon>
        <taxon>Bivalvia</taxon>
        <taxon>Autobranchia</taxon>
        <taxon>Pteriomorphia</taxon>
        <taxon>Mytilida</taxon>
        <taxon>Mytiloidea</taxon>
        <taxon>Mytilidae</taxon>
        <taxon>Mytilinae</taxon>
        <taxon>Mytilus</taxon>
    </lineage>
</organism>
<proteinExistence type="predicted"/>
<dbReference type="InterPro" id="IPR016186">
    <property type="entry name" value="C-type_lectin-like/link_sf"/>
</dbReference>
<dbReference type="Gene3D" id="3.10.100.10">
    <property type="entry name" value="Mannose-Binding Protein A, subunit A"/>
    <property type="match status" value="1"/>
</dbReference>
<dbReference type="PROSITE" id="PS50041">
    <property type="entry name" value="C_TYPE_LECTIN_2"/>
    <property type="match status" value="1"/>
</dbReference>
<dbReference type="Proteomes" id="UP000507470">
    <property type="component" value="Unassembled WGS sequence"/>
</dbReference>
<keyword evidence="1" id="KW-1015">Disulfide bond</keyword>
<dbReference type="InterPro" id="IPR050801">
    <property type="entry name" value="Ca-Dep_Lectins_ImmuneDev"/>
</dbReference>
<dbReference type="SUPFAM" id="SSF56436">
    <property type="entry name" value="C-type lectin-like"/>
    <property type="match status" value="1"/>
</dbReference>
<dbReference type="AlphaFoldDB" id="A0A6J8E408"/>
<dbReference type="PANTHER" id="PTHR22801:SF63">
    <property type="entry name" value="C-TYPE LECTIN DOMAIN-CONTAINING PROTEIN"/>
    <property type="match status" value="1"/>
</dbReference>
<dbReference type="SMART" id="SM00034">
    <property type="entry name" value="CLECT"/>
    <property type="match status" value="1"/>
</dbReference>
<dbReference type="Pfam" id="PF00059">
    <property type="entry name" value="Lectin_C"/>
    <property type="match status" value="1"/>
</dbReference>
<dbReference type="PROSITE" id="PS00615">
    <property type="entry name" value="C_TYPE_LECTIN_1"/>
    <property type="match status" value="1"/>
</dbReference>
<reference evidence="3 4" key="1">
    <citation type="submission" date="2020-06" db="EMBL/GenBank/DDBJ databases">
        <authorList>
            <person name="Li R."/>
            <person name="Bekaert M."/>
        </authorList>
    </citation>
    <scope>NUCLEOTIDE SEQUENCE [LARGE SCALE GENOMIC DNA]</scope>
    <source>
        <strain evidence="4">wild</strain>
    </source>
</reference>
<dbReference type="EMBL" id="CACVKT020008335">
    <property type="protein sequence ID" value="CAC5414195.1"/>
    <property type="molecule type" value="Genomic_DNA"/>
</dbReference>
<evidence type="ECO:0000313" key="3">
    <source>
        <dbReference type="EMBL" id="CAC5414195.1"/>
    </source>
</evidence>
<feature type="domain" description="C-type lectin" evidence="2">
    <location>
        <begin position="64"/>
        <end position="182"/>
    </location>
</feature>
<keyword evidence="4" id="KW-1185">Reference proteome</keyword>
<accession>A0A6J8E408</accession>
<evidence type="ECO:0000259" key="2">
    <source>
        <dbReference type="PROSITE" id="PS50041"/>
    </source>
</evidence>
<dbReference type="InterPro" id="IPR001304">
    <property type="entry name" value="C-type_lectin-like"/>
</dbReference>
<gene>
    <name evidence="3" type="ORF">MCOR_47033</name>
</gene>